<proteinExistence type="predicted"/>
<accession>A0A226ES91</accession>
<keyword evidence="2" id="KW-0732">Signal</keyword>
<keyword evidence="1" id="KW-0812">Transmembrane</keyword>
<dbReference type="STRING" id="158441.A0A226ES91"/>
<name>A0A226ES91_FOLCA</name>
<protein>
    <submittedName>
        <fullName evidence="3">Uncharacterized protein</fullName>
    </submittedName>
</protein>
<feature type="chain" id="PRO_5013030986" evidence="2">
    <location>
        <begin position="21"/>
        <end position="316"/>
    </location>
</feature>
<comment type="caution">
    <text evidence="3">The sequence shown here is derived from an EMBL/GenBank/DDBJ whole genome shotgun (WGS) entry which is preliminary data.</text>
</comment>
<sequence length="316" mass="34025">MKSIFTICTFAIVAIAGTSAHILSLAKNAEIYSAKEYLVRAIVSNCMDRLVNEIRNMNNTREEQMVMATILPPFPDPVIIPPTVIPVDINLDFVNPPVTIAGNVETKSNLEITGLNGLQDKFEFSIIDGRLSWDVTIPTISVSANDYTVELEIKEGATVSHNVAGGGALTGSVSTVFLKLAAQFKLTGNLGLTSLEFDVGFRNLAIDGGDATIDGEQIVWTEVSKQVQEWFDSTWNSDAKAAIVETVRCSVDSIINPCTIADLTSGNFECLRDQIDPTCLTPTTGPTTIPTTTSGAISPIFNAFVFLTLGFVILIL</sequence>
<evidence type="ECO:0000313" key="4">
    <source>
        <dbReference type="Proteomes" id="UP000198287"/>
    </source>
</evidence>
<gene>
    <name evidence="3" type="ORF">Fcan01_04874</name>
</gene>
<evidence type="ECO:0000256" key="1">
    <source>
        <dbReference type="SAM" id="Phobius"/>
    </source>
</evidence>
<feature type="transmembrane region" description="Helical" evidence="1">
    <location>
        <begin position="296"/>
        <end position="315"/>
    </location>
</feature>
<keyword evidence="1" id="KW-1133">Transmembrane helix</keyword>
<keyword evidence="4" id="KW-1185">Reference proteome</keyword>
<evidence type="ECO:0000313" key="3">
    <source>
        <dbReference type="EMBL" id="OXA60027.1"/>
    </source>
</evidence>
<reference evidence="3 4" key="1">
    <citation type="submission" date="2015-12" db="EMBL/GenBank/DDBJ databases">
        <title>The genome of Folsomia candida.</title>
        <authorList>
            <person name="Faddeeva A."/>
            <person name="Derks M.F."/>
            <person name="Anvar Y."/>
            <person name="Smit S."/>
            <person name="Van Straalen N."/>
            <person name="Roelofs D."/>
        </authorList>
    </citation>
    <scope>NUCLEOTIDE SEQUENCE [LARGE SCALE GENOMIC DNA]</scope>
    <source>
        <strain evidence="3 4">VU population</strain>
        <tissue evidence="3">Whole body</tissue>
    </source>
</reference>
<dbReference type="AlphaFoldDB" id="A0A226ES91"/>
<evidence type="ECO:0000256" key="2">
    <source>
        <dbReference type="SAM" id="SignalP"/>
    </source>
</evidence>
<organism evidence="3 4">
    <name type="scientific">Folsomia candida</name>
    <name type="common">Springtail</name>
    <dbReference type="NCBI Taxonomy" id="158441"/>
    <lineage>
        <taxon>Eukaryota</taxon>
        <taxon>Metazoa</taxon>
        <taxon>Ecdysozoa</taxon>
        <taxon>Arthropoda</taxon>
        <taxon>Hexapoda</taxon>
        <taxon>Collembola</taxon>
        <taxon>Entomobryomorpha</taxon>
        <taxon>Isotomoidea</taxon>
        <taxon>Isotomidae</taxon>
        <taxon>Proisotominae</taxon>
        <taxon>Folsomia</taxon>
    </lineage>
</organism>
<keyword evidence="1" id="KW-0472">Membrane</keyword>
<dbReference type="EMBL" id="LNIX01000002">
    <property type="protein sequence ID" value="OXA60027.1"/>
    <property type="molecule type" value="Genomic_DNA"/>
</dbReference>
<feature type="signal peptide" evidence="2">
    <location>
        <begin position="1"/>
        <end position="20"/>
    </location>
</feature>
<dbReference type="Proteomes" id="UP000198287">
    <property type="component" value="Unassembled WGS sequence"/>
</dbReference>